<proteinExistence type="predicted"/>
<name>A0ACB7TSK3_HYAAI</name>
<evidence type="ECO:0000313" key="2">
    <source>
        <dbReference type="Proteomes" id="UP000821845"/>
    </source>
</evidence>
<dbReference type="Proteomes" id="UP000821845">
    <property type="component" value="Chromosome 1"/>
</dbReference>
<protein>
    <submittedName>
        <fullName evidence="1">Uncharacterized protein</fullName>
    </submittedName>
</protein>
<gene>
    <name evidence="1" type="ORF">HPB50_021959</name>
</gene>
<keyword evidence="2" id="KW-1185">Reference proteome</keyword>
<accession>A0ACB7TSK3</accession>
<evidence type="ECO:0000313" key="1">
    <source>
        <dbReference type="EMBL" id="KAH6947874.1"/>
    </source>
</evidence>
<reference evidence="1" key="1">
    <citation type="submission" date="2020-05" db="EMBL/GenBank/DDBJ databases">
        <title>Large-scale comparative analyses of tick genomes elucidate their genetic diversity and vector capacities.</title>
        <authorList>
            <person name="Jia N."/>
            <person name="Wang J."/>
            <person name="Shi W."/>
            <person name="Du L."/>
            <person name="Sun Y."/>
            <person name="Zhan W."/>
            <person name="Jiang J."/>
            <person name="Wang Q."/>
            <person name="Zhang B."/>
            <person name="Ji P."/>
            <person name="Sakyi L.B."/>
            <person name="Cui X."/>
            <person name="Yuan T."/>
            <person name="Jiang B."/>
            <person name="Yang W."/>
            <person name="Lam T.T.-Y."/>
            <person name="Chang Q."/>
            <person name="Ding S."/>
            <person name="Wang X."/>
            <person name="Zhu J."/>
            <person name="Ruan X."/>
            <person name="Zhao L."/>
            <person name="Wei J."/>
            <person name="Que T."/>
            <person name="Du C."/>
            <person name="Cheng J."/>
            <person name="Dai P."/>
            <person name="Han X."/>
            <person name="Huang E."/>
            <person name="Gao Y."/>
            <person name="Liu J."/>
            <person name="Shao H."/>
            <person name="Ye R."/>
            <person name="Li L."/>
            <person name="Wei W."/>
            <person name="Wang X."/>
            <person name="Wang C."/>
            <person name="Yang T."/>
            <person name="Huo Q."/>
            <person name="Li W."/>
            <person name="Guo W."/>
            <person name="Chen H."/>
            <person name="Zhou L."/>
            <person name="Ni X."/>
            <person name="Tian J."/>
            <person name="Zhou Y."/>
            <person name="Sheng Y."/>
            <person name="Liu T."/>
            <person name="Pan Y."/>
            <person name="Xia L."/>
            <person name="Li J."/>
            <person name="Zhao F."/>
            <person name="Cao W."/>
        </authorList>
    </citation>
    <scope>NUCLEOTIDE SEQUENCE</scope>
    <source>
        <strain evidence="1">Hyas-2018</strain>
    </source>
</reference>
<comment type="caution">
    <text evidence="1">The sequence shown here is derived from an EMBL/GenBank/DDBJ whole genome shotgun (WGS) entry which is preliminary data.</text>
</comment>
<sequence>MVVAFVSRGSGGWREETVRRPPADQRSPGVSEAPIKDFRPALPPVPASFVHPGSQDPAWFITPPRSSDTAPLSRALPWVARHEDSTRANHRLLSSSESMLKSATLIAASRQTLFCGATQRVCPRTLSFDSANSVSAITIRTRQSMST</sequence>
<dbReference type="EMBL" id="CM023481">
    <property type="protein sequence ID" value="KAH6947874.1"/>
    <property type="molecule type" value="Genomic_DNA"/>
</dbReference>
<organism evidence="1 2">
    <name type="scientific">Hyalomma asiaticum</name>
    <name type="common">Tick</name>
    <dbReference type="NCBI Taxonomy" id="266040"/>
    <lineage>
        <taxon>Eukaryota</taxon>
        <taxon>Metazoa</taxon>
        <taxon>Ecdysozoa</taxon>
        <taxon>Arthropoda</taxon>
        <taxon>Chelicerata</taxon>
        <taxon>Arachnida</taxon>
        <taxon>Acari</taxon>
        <taxon>Parasitiformes</taxon>
        <taxon>Ixodida</taxon>
        <taxon>Ixodoidea</taxon>
        <taxon>Ixodidae</taxon>
        <taxon>Hyalomminae</taxon>
        <taxon>Hyalomma</taxon>
    </lineage>
</organism>